<dbReference type="EMBL" id="JAJISD010000002">
    <property type="protein sequence ID" value="MCC8428522.1"/>
    <property type="molecule type" value="Genomic_DNA"/>
</dbReference>
<keyword evidence="1" id="KW-0812">Transmembrane</keyword>
<feature type="transmembrane region" description="Helical" evidence="1">
    <location>
        <begin position="345"/>
        <end position="365"/>
    </location>
</feature>
<organism evidence="2 3">
    <name type="scientific">Reyranella aquatilis</name>
    <dbReference type="NCBI Taxonomy" id="2035356"/>
    <lineage>
        <taxon>Bacteria</taxon>
        <taxon>Pseudomonadati</taxon>
        <taxon>Pseudomonadota</taxon>
        <taxon>Alphaproteobacteria</taxon>
        <taxon>Hyphomicrobiales</taxon>
        <taxon>Reyranellaceae</taxon>
        <taxon>Reyranella</taxon>
    </lineage>
</organism>
<sequence length="449" mass="49882">MPTTSVAYKATVGLLWTLVLWHSWECRGLFVDGSAFLVQVARREFFFDFYDPRLFAMVLGQAPILTAVFLGVTDLHLLAQLLSLGLFALPTALYHLALQRVKDDPILLSAVLAAIGVVFMTTSFFIVGEYNTAYAIGMVVAVRLATAQRLTVEDGAFLVAVGLLAIRAYEVMLYLGPVLALMIAWTIYRVRTRPPLATVLYLLAILPFLGGMLVAANSLIHPFSQDHLSRTAATVLDAWQNIQFDLALLAALVIFGWAALRPQDLGTRKPYLFAGVFLALLALSPLLVLTDTLVRPHAKSQYTARSIAGLVMTIIVILIWLYTSPLGTRIKSFVVLRRPEVSRRMLTFGCLMVLAILPSNAYLTFEWRSYLNTVRTIVRSQSGVIEFESTPLARRPLETLVESWILPSQSLILRAKRGDGIIAPPRGFNAWQPFPPAEPYPLGSYVWRD</sequence>
<feature type="transmembrane region" description="Helical" evidence="1">
    <location>
        <begin position="52"/>
        <end position="70"/>
    </location>
</feature>
<feature type="transmembrane region" description="Helical" evidence="1">
    <location>
        <begin position="200"/>
        <end position="220"/>
    </location>
</feature>
<keyword evidence="3" id="KW-1185">Reference proteome</keyword>
<proteinExistence type="predicted"/>
<evidence type="ECO:0008006" key="4">
    <source>
        <dbReference type="Google" id="ProtNLM"/>
    </source>
</evidence>
<keyword evidence="1" id="KW-1133">Transmembrane helix</keyword>
<accession>A0ABS8KR27</accession>
<feature type="transmembrane region" description="Helical" evidence="1">
    <location>
        <begin position="106"/>
        <end position="126"/>
    </location>
</feature>
<evidence type="ECO:0000313" key="2">
    <source>
        <dbReference type="EMBL" id="MCC8428522.1"/>
    </source>
</evidence>
<dbReference type="RefSeq" id="WP_230549745.1">
    <property type="nucleotide sequence ID" value="NZ_JAJISD010000002.1"/>
</dbReference>
<feature type="transmembrane region" description="Helical" evidence="1">
    <location>
        <begin position="171"/>
        <end position="188"/>
    </location>
</feature>
<gene>
    <name evidence="2" type="ORF">LJ725_06070</name>
</gene>
<feature type="transmembrane region" description="Helical" evidence="1">
    <location>
        <begin position="272"/>
        <end position="290"/>
    </location>
</feature>
<protein>
    <recommendedName>
        <fullName evidence="4">Glycosyltransferase RgtA/B/C/D-like domain-containing protein</fullName>
    </recommendedName>
</protein>
<feature type="transmembrane region" description="Helical" evidence="1">
    <location>
        <begin position="77"/>
        <end position="94"/>
    </location>
</feature>
<feature type="transmembrane region" description="Helical" evidence="1">
    <location>
        <begin position="302"/>
        <end position="324"/>
    </location>
</feature>
<feature type="transmembrane region" description="Helical" evidence="1">
    <location>
        <begin position="240"/>
        <end position="260"/>
    </location>
</feature>
<comment type="caution">
    <text evidence="2">The sequence shown here is derived from an EMBL/GenBank/DDBJ whole genome shotgun (WGS) entry which is preliminary data.</text>
</comment>
<name>A0ABS8KR27_9HYPH</name>
<keyword evidence="1" id="KW-0472">Membrane</keyword>
<dbReference type="Proteomes" id="UP001198862">
    <property type="component" value="Unassembled WGS sequence"/>
</dbReference>
<evidence type="ECO:0000256" key="1">
    <source>
        <dbReference type="SAM" id="Phobius"/>
    </source>
</evidence>
<reference evidence="2 3" key="1">
    <citation type="submission" date="2021-11" db="EMBL/GenBank/DDBJ databases">
        <authorList>
            <person name="Lee D.-H."/>
            <person name="Kim S.-B."/>
        </authorList>
    </citation>
    <scope>NUCLEOTIDE SEQUENCE [LARGE SCALE GENOMIC DNA]</scope>
    <source>
        <strain evidence="2 3">KCTC 52223</strain>
    </source>
</reference>
<evidence type="ECO:0000313" key="3">
    <source>
        <dbReference type="Proteomes" id="UP001198862"/>
    </source>
</evidence>